<dbReference type="PANTHER" id="PTHR47773:SF1">
    <property type="entry name" value="C2H2-TYPE DOMAIN-CONTAINING PROTEIN"/>
    <property type="match status" value="1"/>
</dbReference>
<keyword evidence="2" id="KW-1185">Reference proteome</keyword>
<sequence>MGDEEWMSCLRKFAVVGITKKLSGFAKGTALWLTSVSNEVGQMLISVLTAQEGPALDTMAADLIRRYSNAGVAPPQLLYIDCQCCREGTGQSKLKQRFGGWPDLVVKLDIYHFMRRLASGCTKDAHPLYPIFMSRLSSCILEWDSGDVALLRQAKREQRRTSGERQMIIMIELLLNELMGVKGRDFLGVPLLDHERMKHIWQIQKKHVKCIQDEAGLNRWNQDREAASLAVRPPSLLSYSGDLVHCVNNNSVKVLGRKLVPSFQPPTVYTGELIGIDYLYRQAGRALQHVQPDSE</sequence>
<accession>A0ABR3MJ83</accession>
<name>A0ABR3MJ83_9TELE</name>
<dbReference type="EMBL" id="JAYMGO010000011">
    <property type="protein sequence ID" value="KAL1265147.1"/>
    <property type="molecule type" value="Genomic_DNA"/>
</dbReference>
<comment type="caution">
    <text evidence="1">The sequence shown here is derived from an EMBL/GenBank/DDBJ whole genome shotgun (WGS) entry which is preliminary data.</text>
</comment>
<gene>
    <name evidence="1" type="ORF">QQF64_003174</name>
</gene>
<reference evidence="1 2" key="1">
    <citation type="submission" date="2023-09" db="EMBL/GenBank/DDBJ databases">
        <authorList>
            <person name="Wang M."/>
        </authorList>
    </citation>
    <scope>NUCLEOTIDE SEQUENCE [LARGE SCALE GENOMIC DNA]</scope>
    <source>
        <strain evidence="1">GT-2023</strain>
        <tissue evidence="1">Liver</tissue>
    </source>
</reference>
<dbReference type="PANTHER" id="PTHR47773">
    <property type="entry name" value="SI:DKEY-9I5.2-RELATED"/>
    <property type="match status" value="1"/>
</dbReference>
<evidence type="ECO:0000313" key="2">
    <source>
        <dbReference type="Proteomes" id="UP001558613"/>
    </source>
</evidence>
<protein>
    <submittedName>
        <fullName evidence="1">Uncharacterized protein</fullName>
    </submittedName>
</protein>
<dbReference type="Proteomes" id="UP001558613">
    <property type="component" value="Unassembled WGS sequence"/>
</dbReference>
<organism evidence="1 2">
    <name type="scientific">Cirrhinus molitorella</name>
    <name type="common">mud carp</name>
    <dbReference type="NCBI Taxonomy" id="172907"/>
    <lineage>
        <taxon>Eukaryota</taxon>
        <taxon>Metazoa</taxon>
        <taxon>Chordata</taxon>
        <taxon>Craniata</taxon>
        <taxon>Vertebrata</taxon>
        <taxon>Euteleostomi</taxon>
        <taxon>Actinopterygii</taxon>
        <taxon>Neopterygii</taxon>
        <taxon>Teleostei</taxon>
        <taxon>Ostariophysi</taxon>
        <taxon>Cypriniformes</taxon>
        <taxon>Cyprinidae</taxon>
        <taxon>Labeoninae</taxon>
        <taxon>Labeonini</taxon>
        <taxon>Cirrhinus</taxon>
    </lineage>
</organism>
<proteinExistence type="predicted"/>
<evidence type="ECO:0000313" key="1">
    <source>
        <dbReference type="EMBL" id="KAL1265147.1"/>
    </source>
</evidence>